<protein>
    <submittedName>
        <fullName evidence="2">DUF1403 family protein</fullName>
    </submittedName>
</protein>
<proteinExistence type="predicted"/>
<dbReference type="EMBL" id="JBHSLL010000056">
    <property type="protein sequence ID" value="MFC5387308.1"/>
    <property type="molecule type" value="Genomic_DNA"/>
</dbReference>
<dbReference type="InterPro" id="IPR009843">
    <property type="entry name" value="DUF1403"/>
</dbReference>
<keyword evidence="3" id="KW-1185">Reference proteome</keyword>
<sequence length="347" mass="37319">MVLIHKTLPRRTGKAAPGSEGAEAKPLPVVAHRLRQILRDDKNLAGQTSADLALTAGAALAGLEFLVRRHEAGAKAGFGVWRQRLALSAAARTVRAGGRSEDEAALRDAVLLTRAGDDPGPAGQIAHNWQRLVTRPVKTLLTREHLALLVKGFGYAARESRALDELADELALLVQSPGLAQSLSGAVIACERHGLGQAVGALAADLVLARRLGWDHVVPLLGVQGLARRRMASMARMDGQPAPASQEDQDLKDLLVRLARAALHAHDLAVTLELRAQKLLLAAPKLRARAALQIVEHLLNEDGLIATRSVQMNGISERGLRRLFDRLVELGVVRELTGRPTFRIYGL</sequence>
<evidence type="ECO:0000313" key="3">
    <source>
        <dbReference type="Proteomes" id="UP001596016"/>
    </source>
</evidence>
<feature type="region of interest" description="Disordered" evidence="1">
    <location>
        <begin position="1"/>
        <end position="24"/>
    </location>
</feature>
<comment type="caution">
    <text evidence="2">The sequence shown here is derived from an EMBL/GenBank/DDBJ whole genome shotgun (WGS) entry which is preliminary data.</text>
</comment>
<evidence type="ECO:0000256" key="1">
    <source>
        <dbReference type="SAM" id="MobiDB-lite"/>
    </source>
</evidence>
<dbReference type="Pfam" id="PF07183">
    <property type="entry name" value="DUF1403"/>
    <property type="match status" value="1"/>
</dbReference>
<name>A0ABW0H3U9_9HYPH</name>
<dbReference type="RefSeq" id="WP_378231157.1">
    <property type="nucleotide sequence ID" value="NZ_JBHSLL010000056.1"/>
</dbReference>
<gene>
    <name evidence="2" type="ORF">ACFPLB_15210</name>
</gene>
<organism evidence="2 3">
    <name type="scientific">Aquamicrobium segne</name>
    <dbReference type="NCBI Taxonomy" id="469547"/>
    <lineage>
        <taxon>Bacteria</taxon>
        <taxon>Pseudomonadati</taxon>
        <taxon>Pseudomonadota</taxon>
        <taxon>Alphaproteobacteria</taxon>
        <taxon>Hyphomicrobiales</taxon>
        <taxon>Phyllobacteriaceae</taxon>
        <taxon>Aquamicrobium</taxon>
    </lineage>
</organism>
<accession>A0ABW0H3U9</accession>
<evidence type="ECO:0000313" key="2">
    <source>
        <dbReference type="EMBL" id="MFC5387308.1"/>
    </source>
</evidence>
<reference evidence="3" key="1">
    <citation type="journal article" date="2019" name="Int. J. Syst. Evol. Microbiol.">
        <title>The Global Catalogue of Microorganisms (GCM) 10K type strain sequencing project: providing services to taxonomists for standard genome sequencing and annotation.</title>
        <authorList>
            <consortium name="The Broad Institute Genomics Platform"/>
            <consortium name="The Broad Institute Genome Sequencing Center for Infectious Disease"/>
            <person name="Wu L."/>
            <person name="Ma J."/>
        </authorList>
    </citation>
    <scope>NUCLEOTIDE SEQUENCE [LARGE SCALE GENOMIC DNA]</scope>
    <source>
        <strain evidence="3">CGMCC 4.1415</strain>
    </source>
</reference>
<dbReference type="Proteomes" id="UP001596016">
    <property type="component" value="Unassembled WGS sequence"/>
</dbReference>